<evidence type="ECO:0000256" key="1">
    <source>
        <dbReference type="ARBA" id="ARBA00004308"/>
    </source>
</evidence>
<feature type="compositionally biased region" description="Low complexity" evidence="5">
    <location>
        <begin position="555"/>
        <end position="567"/>
    </location>
</feature>
<comment type="subcellular location">
    <subcellularLocation>
        <location evidence="1">Endomembrane system</location>
    </subcellularLocation>
</comment>
<gene>
    <name evidence="9" type="ORF">GcM3_110015</name>
</gene>
<dbReference type="PANTHER" id="PTHR12953:SF0">
    <property type="entry name" value="SUN DOMAIN-CONTAINING OSSIFICATION FACTOR"/>
    <property type="match status" value="1"/>
</dbReference>
<keyword evidence="3 6" id="KW-1133">Transmembrane helix</keyword>
<feature type="transmembrane region" description="Helical" evidence="6">
    <location>
        <begin position="726"/>
        <end position="746"/>
    </location>
</feature>
<dbReference type="EMBL" id="MCBQ01011029">
    <property type="protein sequence ID" value="RKF66839.1"/>
    <property type="molecule type" value="Genomic_DNA"/>
</dbReference>
<evidence type="ECO:0000256" key="3">
    <source>
        <dbReference type="ARBA" id="ARBA00022989"/>
    </source>
</evidence>
<organism evidence="9 10">
    <name type="scientific">Golovinomyces cichoracearum</name>
    <dbReference type="NCBI Taxonomy" id="62708"/>
    <lineage>
        <taxon>Eukaryota</taxon>
        <taxon>Fungi</taxon>
        <taxon>Dikarya</taxon>
        <taxon>Ascomycota</taxon>
        <taxon>Pezizomycotina</taxon>
        <taxon>Leotiomycetes</taxon>
        <taxon>Erysiphales</taxon>
        <taxon>Erysiphaceae</taxon>
        <taxon>Golovinomyces</taxon>
    </lineage>
</organism>
<dbReference type="GO" id="GO:0012505">
    <property type="term" value="C:endomembrane system"/>
    <property type="evidence" value="ECO:0007669"/>
    <property type="project" value="UniProtKB-SubCell"/>
</dbReference>
<proteinExistence type="predicted"/>
<dbReference type="GO" id="GO:0034975">
    <property type="term" value="P:protein folding in endoplasmic reticulum"/>
    <property type="evidence" value="ECO:0007669"/>
    <property type="project" value="TreeGrafter"/>
</dbReference>
<dbReference type="STRING" id="62708.A0A420I963"/>
<name>A0A420I963_9PEZI</name>
<feature type="region of interest" description="Disordered" evidence="5">
    <location>
        <begin position="152"/>
        <end position="216"/>
    </location>
</feature>
<dbReference type="SUPFAM" id="SSF49785">
    <property type="entry name" value="Galactose-binding domain-like"/>
    <property type="match status" value="1"/>
</dbReference>
<evidence type="ECO:0000256" key="7">
    <source>
        <dbReference type="SAM" id="SignalP"/>
    </source>
</evidence>
<evidence type="ECO:0000256" key="6">
    <source>
        <dbReference type="SAM" id="Phobius"/>
    </source>
</evidence>
<feature type="signal peptide" evidence="7">
    <location>
        <begin position="1"/>
        <end position="21"/>
    </location>
</feature>
<feature type="compositionally biased region" description="Low complexity" evidence="5">
    <location>
        <begin position="590"/>
        <end position="602"/>
    </location>
</feature>
<dbReference type="Gene3D" id="2.60.120.260">
    <property type="entry name" value="Galactose-binding domain-like"/>
    <property type="match status" value="1"/>
</dbReference>
<keyword evidence="10" id="KW-1185">Reference proteome</keyword>
<evidence type="ECO:0000256" key="2">
    <source>
        <dbReference type="ARBA" id="ARBA00022692"/>
    </source>
</evidence>
<dbReference type="PROSITE" id="PS51469">
    <property type="entry name" value="SUN"/>
    <property type="match status" value="1"/>
</dbReference>
<sequence>MLLTTNLSIVATLFLFVPALAITSIASTTSSTFSQSTASNLPQQNSLEDSCEIRATNYITSTLPQQCLKNTWNASIATGVDHIPGLAEVKENLAQFITVVGSNITSSAIKEVIQEFLTDTAAEAGHTQEPVPGSVEDQSVFLSFEEWKKQTLEKAEQKDHNNGQRKLADAKNREFESFQKNKDYSADDGTTRMKISSPKSATMNTETGKEKLNSNEPKALRVEEKRESYRSKDAGKTCKERLSYASFDAGATVLKTHPGAKNAKNILTENKDSYMLTECSVENKFLIIELSEDIWIDTVVLANYEFFSSMIRTFRISVSDRYPVKTEKWKEVGTFEARNSREIQAFLVENPQIWARYIRFEFLDHYGTEYYCPLSLVRVHGTRMLESWKETEAAGEDEDTEEDLSFEETNGVIEETAVEVTNKGDTTEADHGRTVEASSNKSFTQYISDPVSGKRTSRRDPGYYIFKAGQSSPPEPVCFPSEANSKNVVVEIIKTITVNSSMEFMPTGISSSLTEPDTELTFSTIKGSEPNMISGVGPDLVSPSKVFHTDTQVPSSSDISQISHSSQGKPSSIASESSHNKNISRTPTISKNKNSSQTISSSSSLPTIQESFFKAVSRRLTLLESNSTLSLAYISEATSHLHQAFAALSRNITRAQLNKTTVFLDTINDTVLSELRGFRQQFDEIWKSTVINLESQKDESRRETLAVSERLNILAQEVVWQRRMSIVQSVLLILCLGIVIFSRVSTSSENLYIRPRSRASTFSL</sequence>
<evidence type="ECO:0000313" key="10">
    <source>
        <dbReference type="Proteomes" id="UP000283383"/>
    </source>
</evidence>
<comment type="caution">
    <text evidence="9">The sequence shown here is derived from an EMBL/GenBank/DDBJ whole genome shotgun (WGS) entry which is preliminary data.</text>
</comment>
<keyword evidence="4 6" id="KW-0472">Membrane</keyword>
<feature type="chain" id="PRO_5019306339" evidence="7">
    <location>
        <begin position="22"/>
        <end position="764"/>
    </location>
</feature>
<evidence type="ECO:0000256" key="4">
    <source>
        <dbReference type="ARBA" id="ARBA00023136"/>
    </source>
</evidence>
<dbReference type="PANTHER" id="PTHR12953">
    <property type="entry name" value="MEMBRANE PROTEIN CH1 RELATED"/>
    <property type="match status" value="1"/>
</dbReference>
<dbReference type="GO" id="GO:0016020">
    <property type="term" value="C:membrane"/>
    <property type="evidence" value="ECO:0007669"/>
    <property type="project" value="InterPro"/>
</dbReference>
<feature type="compositionally biased region" description="Basic and acidic residues" evidence="5">
    <location>
        <begin position="207"/>
        <end position="216"/>
    </location>
</feature>
<feature type="domain" description="SUN" evidence="8">
    <location>
        <begin position="219"/>
        <end position="384"/>
    </location>
</feature>
<dbReference type="InterPro" id="IPR012919">
    <property type="entry name" value="SUN_dom"/>
</dbReference>
<evidence type="ECO:0000256" key="5">
    <source>
        <dbReference type="SAM" id="MobiDB-lite"/>
    </source>
</evidence>
<dbReference type="GO" id="GO:0005737">
    <property type="term" value="C:cytoplasm"/>
    <property type="evidence" value="ECO:0007669"/>
    <property type="project" value="TreeGrafter"/>
</dbReference>
<keyword evidence="7" id="KW-0732">Signal</keyword>
<dbReference type="Pfam" id="PF07738">
    <property type="entry name" value="Sad1_UNC"/>
    <property type="match status" value="1"/>
</dbReference>
<dbReference type="InterPro" id="IPR045120">
    <property type="entry name" value="Suco/Slp1-like"/>
</dbReference>
<feature type="compositionally biased region" description="Basic and acidic residues" evidence="5">
    <location>
        <begin position="152"/>
        <end position="191"/>
    </location>
</feature>
<dbReference type="Proteomes" id="UP000283383">
    <property type="component" value="Unassembled WGS sequence"/>
</dbReference>
<feature type="region of interest" description="Disordered" evidence="5">
    <location>
        <begin position="529"/>
        <end position="602"/>
    </location>
</feature>
<dbReference type="FunFam" id="2.60.120.260:FF:000082">
    <property type="entry name" value="Sad1/UNC domain protein"/>
    <property type="match status" value="1"/>
</dbReference>
<feature type="compositionally biased region" description="Basic and acidic residues" evidence="5">
    <location>
        <begin position="425"/>
        <end position="434"/>
    </location>
</feature>
<dbReference type="AlphaFoldDB" id="A0A420I963"/>
<evidence type="ECO:0000313" key="9">
    <source>
        <dbReference type="EMBL" id="RKF66839.1"/>
    </source>
</evidence>
<dbReference type="InterPro" id="IPR008979">
    <property type="entry name" value="Galactose-bd-like_sf"/>
</dbReference>
<feature type="compositionally biased region" description="Polar residues" evidence="5">
    <location>
        <begin position="193"/>
        <end position="206"/>
    </location>
</feature>
<evidence type="ECO:0000259" key="8">
    <source>
        <dbReference type="PROSITE" id="PS51469"/>
    </source>
</evidence>
<feature type="compositionally biased region" description="Polar residues" evidence="5">
    <location>
        <begin position="436"/>
        <end position="447"/>
    </location>
</feature>
<accession>A0A420I963</accession>
<keyword evidence="2 6" id="KW-0812">Transmembrane</keyword>
<feature type="compositionally biased region" description="Polar residues" evidence="5">
    <location>
        <begin position="568"/>
        <end position="589"/>
    </location>
</feature>
<feature type="region of interest" description="Disordered" evidence="5">
    <location>
        <begin position="422"/>
        <end position="459"/>
    </location>
</feature>
<protein>
    <submittedName>
        <fullName evidence="9">Putative sad1 unc domain protein</fullName>
    </submittedName>
</protein>
<reference evidence="9 10" key="1">
    <citation type="journal article" date="2018" name="BMC Genomics">
        <title>Comparative genome analyses reveal sequence features reflecting distinct modes of host-adaptation between dicot and monocot powdery mildew.</title>
        <authorList>
            <person name="Wu Y."/>
            <person name="Ma X."/>
            <person name="Pan Z."/>
            <person name="Kale S.D."/>
            <person name="Song Y."/>
            <person name="King H."/>
            <person name="Zhang Q."/>
            <person name="Presley C."/>
            <person name="Deng X."/>
            <person name="Wei C.I."/>
            <person name="Xiao S."/>
        </authorList>
    </citation>
    <scope>NUCLEOTIDE SEQUENCE [LARGE SCALE GENOMIC DNA]</scope>
    <source>
        <strain evidence="9">UMSG3</strain>
    </source>
</reference>